<keyword evidence="10" id="KW-1185">Reference proteome</keyword>
<keyword evidence="6 7" id="KW-0067">ATP-binding</keyword>
<dbReference type="GO" id="GO:0071555">
    <property type="term" value="P:cell wall organization"/>
    <property type="evidence" value="ECO:0007669"/>
    <property type="project" value="UniProtKB-KW"/>
</dbReference>
<dbReference type="InterPro" id="IPR005762">
    <property type="entry name" value="MurD"/>
</dbReference>
<reference evidence="9 10" key="1">
    <citation type="submission" date="2018-07" db="EMBL/GenBank/DDBJ databases">
        <title>Campylobacter zealandensis sp. nov., isolated from birds and water in New Zealand.</title>
        <authorList>
            <person name="Wilkinson D.A."/>
            <person name="Biggs P.J."/>
            <person name="French N.P."/>
            <person name="Midwinter A.C."/>
        </authorList>
    </citation>
    <scope>NUCLEOTIDE SEQUENCE [LARGE SCALE GENOMIC DNA]</scope>
    <source>
        <strain evidence="9 10">B423b</strain>
    </source>
</reference>
<keyword evidence="5 7" id="KW-0547">Nucleotide-binding</keyword>
<evidence type="ECO:0000256" key="4">
    <source>
        <dbReference type="ARBA" id="ARBA00022598"/>
    </source>
</evidence>
<dbReference type="InterPro" id="IPR036565">
    <property type="entry name" value="Mur-like_cat_sf"/>
</dbReference>
<feature type="domain" description="Mur ligase central" evidence="8">
    <location>
        <begin position="91"/>
        <end position="193"/>
    </location>
</feature>
<sequence length="400" mass="45897">MKKSLFGYGTTTKALAQKLGGFDIYDDNFKKPLKDEFNNNLLPTNHFNPSLSSLEIVSPGFPKDHILVKQARNLISEYDFFYDIMPRSVWISGTNGKTTTTQITQHLLKHVGAVMGANIGIPLANLNPYAKLWILETSSFTLHYTKLAKPEIYALLPISTDHISWHGSFKAYEEAKLSVLYRMQKCDKVILPQIYADIPTKADKITYKDEKDLAQKMEIDLKKVNFKKPFLIDALIACSIKKIILKDINYKLLSTFKMEENKLEELKDHLGRTWINDTKATNENATLEALKRYKDKKIYLIIGGDDKGMEFNNLFNFMQKLDIALYIIGSNIQKLNSYAKDYKIKAYQCHFLKDAIKEISKELKNNEIAILSPACASLDQFSSYKERGEIFKKEIKDLNN</sequence>
<dbReference type="HAMAP" id="MF_00639">
    <property type="entry name" value="MurD"/>
    <property type="match status" value="1"/>
</dbReference>
<protein>
    <recommendedName>
        <fullName evidence="7">UDP-N-acetylmuramoylalanine--D-glutamate ligase</fullName>
        <ecNumber evidence="7">6.3.2.9</ecNumber>
    </recommendedName>
    <alternativeName>
        <fullName evidence="7">D-glutamic acid-adding enzyme</fullName>
    </alternativeName>
    <alternativeName>
        <fullName evidence="7">UDP-N-acetylmuramoyl-L-alanyl-D-glutamate synthetase</fullName>
    </alternativeName>
</protein>
<keyword evidence="7" id="KW-0133">Cell shape</keyword>
<name>A0A4Q9JUP8_9BACT</name>
<dbReference type="OrthoDB" id="9809796at2"/>
<keyword evidence="7" id="KW-0132">Cell division</keyword>
<dbReference type="Gene3D" id="3.90.190.20">
    <property type="entry name" value="Mur ligase, C-terminal domain"/>
    <property type="match status" value="1"/>
</dbReference>
<accession>A0A4Q9JUP8</accession>
<evidence type="ECO:0000256" key="3">
    <source>
        <dbReference type="ARBA" id="ARBA00022490"/>
    </source>
</evidence>
<dbReference type="GO" id="GO:0009252">
    <property type="term" value="P:peptidoglycan biosynthetic process"/>
    <property type="evidence" value="ECO:0007669"/>
    <property type="project" value="UniProtKB-UniRule"/>
</dbReference>
<dbReference type="Proteomes" id="UP000292583">
    <property type="component" value="Unassembled WGS sequence"/>
</dbReference>
<dbReference type="PANTHER" id="PTHR43692:SF1">
    <property type="entry name" value="UDP-N-ACETYLMURAMOYLALANINE--D-GLUTAMATE LIGASE"/>
    <property type="match status" value="1"/>
</dbReference>
<comment type="subcellular location">
    <subcellularLocation>
        <location evidence="1 7">Cytoplasm</location>
    </subcellularLocation>
</comment>
<organism evidence="9 10">
    <name type="scientific">Campylobacter novaezeelandiae</name>
    <dbReference type="NCBI Taxonomy" id="2267891"/>
    <lineage>
        <taxon>Bacteria</taxon>
        <taxon>Pseudomonadati</taxon>
        <taxon>Campylobacterota</taxon>
        <taxon>Epsilonproteobacteria</taxon>
        <taxon>Campylobacterales</taxon>
        <taxon>Campylobacteraceae</taxon>
        <taxon>Campylobacter</taxon>
    </lineage>
</organism>
<dbReference type="InterPro" id="IPR013221">
    <property type="entry name" value="Mur_ligase_cen"/>
</dbReference>
<proteinExistence type="inferred from homology"/>
<evidence type="ECO:0000256" key="5">
    <source>
        <dbReference type="ARBA" id="ARBA00022741"/>
    </source>
</evidence>
<dbReference type="UniPathway" id="UPA00219"/>
<dbReference type="GO" id="GO:0051301">
    <property type="term" value="P:cell division"/>
    <property type="evidence" value="ECO:0007669"/>
    <property type="project" value="UniProtKB-KW"/>
</dbReference>
<comment type="caution">
    <text evidence="9">The sequence shown here is derived from an EMBL/GenBank/DDBJ whole genome shotgun (WGS) entry which is preliminary data.</text>
</comment>
<dbReference type="PANTHER" id="PTHR43692">
    <property type="entry name" value="UDP-N-ACETYLMURAMOYLALANINE--D-GLUTAMATE LIGASE"/>
    <property type="match status" value="1"/>
</dbReference>
<evidence type="ECO:0000256" key="1">
    <source>
        <dbReference type="ARBA" id="ARBA00004496"/>
    </source>
</evidence>
<dbReference type="GO" id="GO:0008360">
    <property type="term" value="P:regulation of cell shape"/>
    <property type="evidence" value="ECO:0007669"/>
    <property type="project" value="UniProtKB-KW"/>
</dbReference>
<dbReference type="GO" id="GO:0005524">
    <property type="term" value="F:ATP binding"/>
    <property type="evidence" value="ECO:0007669"/>
    <property type="project" value="UniProtKB-UniRule"/>
</dbReference>
<dbReference type="Pfam" id="PF08245">
    <property type="entry name" value="Mur_ligase_M"/>
    <property type="match status" value="1"/>
</dbReference>
<comment type="similarity">
    <text evidence="7">Belongs to the MurCDEF family.</text>
</comment>
<dbReference type="NCBIfam" id="TIGR01087">
    <property type="entry name" value="murD"/>
    <property type="match status" value="1"/>
</dbReference>
<evidence type="ECO:0000256" key="6">
    <source>
        <dbReference type="ARBA" id="ARBA00022840"/>
    </source>
</evidence>
<dbReference type="SUPFAM" id="SSF53623">
    <property type="entry name" value="MurD-like peptide ligases, catalytic domain"/>
    <property type="match status" value="1"/>
</dbReference>
<dbReference type="Gene3D" id="3.40.1190.10">
    <property type="entry name" value="Mur-like, catalytic domain"/>
    <property type="match status" value="1"/>
</dbReference>
<evidence type="ECO:0000313" key="10">
    <source>
        <dbReference type="Proteomes" id="UP000292583"/>
    </source>
</evidence>
<dbReference type="EC" id="6.3.2.9" evidence="7"/>
<dbReference type="GO" id="GO:0005737">
    <property type="term" value="C:cytoplasm"/>
    <property type="evidence" value="ECO:0007669"/>
    <property type="project" value="UniProtKB-SubCell"/>
</dbReference>
<comment type="catalytic activity">
    <reaction evidence="7">
        <text>UDP-N-acetyl-alpha-D-muramoyl-L-alanine + D-glutamate + ATP = UDP-N-acetyl-alpha-D-muramoyl-L-alanyl-D-glutamate + ADP + phosphate + H(+)</text>
        <dbReference type="Rhea" id="RHEA:16429"/>
        <dbReference type="ChEBI" id="CHEBI:15378"/>
        <dbReference type="ChEBI" id="CHEBI:29986"/>
        <dbReference type="ChEBI" id="CHEBI:30616"/>
        <dbReference type="ChEBI" id="CHEBI:43474"/>
        <dbReference type="ChEBI" id="CHEBI:83898"/>
        <dbReference type="ChEBI" id="CHEBI:83900"/>
        <dbReference type="ChEBI" id="CHEBI:456216"/>
        <dbReference type="EC" id="6.3.2.9"/>
    </reaction>
</comment>
<keyword evidence="4 7" id="KW-0436">Ligase</keyword>
<evidence type="ECO:0000256" key="2">
    <source>
        <dbReference type="ARBA" id="ARBA00004752"/>
    </source>
</evidence>
<comment type="pathway">
    <text evidence="2 7">Cell wall biogenesis; peptidoglycan biosynthesis.</text>
</comment>
<dbReference type="SUPFAM" id="SSF53244">
    <property type="entry name" value="MurD-like peptide ligases, peptide-binding domain"/>
    <property type="match status" value="1"/>
</dbReference>
<dbReference type="EMBL" id="QPGR01000004">
    <property type="protein sequence ID" value="TBR81458.1"/>
    <property type="molecule type" value="Genomic_DNA"/>
</dbReference>
<evidence type="ECO:0000256" key="7">
    <source>
        <dbReference type="HAMAP-Rule" id="MF_00639"/>
    </source>
</evidence>
<keyword evidence="7" id="KW-0131">Cell cycle</keyword>
<dbReference type="RefSeq" id="WP_131186500.1">
    <property type="nucleotide sequence ID" value="NZ_CP076657.1"/>
</dbReference>
<keyword evidence="7" id="KW-0961">Cell wall biogenesis/degradation</keyword>
<dbReference type="InterPro" id="IPR036615">
    <property type="entry name" value="Mur_ligase_C_dom_sf"/>
</dbReference>
<evidence type="ECO:0000259" key="8">
    <source>
        <dbReference type="Pfam" id="PF08245"/>
    </source>
</evidence>
<keyword evidence="7" id="KW-0573">Peptidoglycan synthesis</keyword>
<gene>
    <name evidence="7" type="primary">murD</name>
    <name evidence="9" type="ORF">DU473_02995</name>
</gene>
<evidence type="ECO:0000313" key="9">
    <source>
        <dbReference type="EMBL" id="TBR81458.1"/>
    </source>
</evidence>
<dbReference type="GO" id="GO:0008764">
    <property type="term" value="F:UDP-N-acetylmuramoylalanine-D-glutamate ligase activity"/>
    <property type="evidence" value="ECO:0007669"/>
    <property type="project" value="UniProtKB-UniRule"/>
</dbReference>
<dbReference type="AlphaFoldDB" id="A0A4Q9JUP8"/>
<feature type="binding site" evidence="7">
    <location>
        <begin position="93"/>
        <end position="99"/>
    </location>
    <ligand>
        <name>ATP</name>
        <dbReference type="ChEBI" id="CHEBI:30616"/>
    </ligand>
</feature>
<keyword evidence="3 7" id="KW-0963">Cytoplasm</keyword>
<comment type="function">
    <text evidence="7">Cell wall formation. Catalyzes the addition of glutamate to the nucleotide precursor UDP-N-acetylmuramoyl-L-alanine (UMA).</text>
</comment>